<proteinExistence type="predicted"/>
<dbReference type="Proteomes" id="UP000287872">
    <property type="component" value="Unassembled WGS sequence"/>
</dbReference>
<dbReference type="OrthoDB" id="224775at2"/>
<dbReference type="RefSeq" id="WP_125000994.1">
    <property type="nucleotide sequence ID" value="NZ_BHYK01000010.1"/>
</dbReference>
<protein>
    <submittedName>
        <fullName evidence="1">Uncharacterized protein</fullName>
    </submittedName>
</protein>
<sequence>MTAGKRIGNNLYIHRSVIANLSFNNLNLVGDKILYLLKHDFKCNWDIIRINLKEQKVAFIISEDWDTATEPQVGDSYCVDKDNIIHFKKACGQIYHHKWKFVQTDYKGFDVKESIAWSEKWLNSDIVKKLKADPQEKFNCKIGYKKYFDKVLRLIEEDSK</sequence>
<organism evidence="1 2">
    <name type="scientific">Clostridium tagluense</name>
    <dbReference type="NCBI Taxonomy" id="360422"/>
    <lineage>
        <taxon>Bacteria</taxon>
        <taxon>Bacillati</taxon>
        <taxon>Bacillota</taxon>
        <taxon>Clostridia</taxon>
        <taxon>Eubacteriales</taxon>
        <taxon>Clostridiaceae</taxon>
        <taxon>Clostridium</taxon>
    </lineage>
</organism>
<reference evidence="1 2" key="1">
    <citation type="submission" date="2018-11" db="EMBL/GenBank/DDBJ databases">
        <title>Genome sequencing and assembly of Clostridium tagluense strain A121.</title>
        <authorList>
            <person name="Murakami T."/>
            <person name="Segawa T."/>
            <person name="Shcherbakova V.A."/>
            <person name="Mori H."/>
            <person name="Yoshimura Y."/>
        </authorList>
    </citation>
    <scope>NUCLEOTIDE SEQUENCE [LARGE SCALE GENOMIC DNA]</scope>
    <source>
        <strain evidence="1 2">A121</strain>
    </source>
</reference>
<gene>
    <name evidence="1" type="ORF">Ctaglu_20290</name>
</gene>
<evidence type="ECO:0000313" key="2">
    <source>
        <dbReference type="Proteomes" id="UP000287872"/>
    </source>
</evidence>
<accession>A0A401ULJ3</accession>
<keyword evidence="2" id="KW-1185">Reference proteome</keyword>
<evidence type="ECO:0000313" key="1">
    <source>
        <dbReference type="EMBL" id="GCD10406.1"/>
    </source>
</evidence>
<dbReference type="AlphaFoldDB" id="A0A401ULJ3"/>
<name>A0A401ULJ3_9CLOT</name>
<dbReference type="EMBL" id="BHYK01000010">
    <property type="protein sequence ID" value="GCD10406.1"/>
    <property type="molecule type" value="Genomic_DNA"/>
</dbReference>
<comment type="caution">
    <text evidence="1">The sequence shown here is derived from an EMBL/GenBank/DDBJ whole genome shotgun (WGS) entry which is preliminary data.</text>
</comment>